<evidence type="ECO:0000256" key="1">
    <source>
        <dbReference type="SAM" id="Phobius"/>
    </source>
</evidence>
<feature type="transmembrane region" description="Helical" evidence="1">
    <location>
        <begin position="275"/>
        <end position="293"/>
    </location>
</feature>
<keyword evidence="3" id="KW-1185">Reference proteome</keyword>
<dbReference type="RefSeq" id="WP_205375811.1">
    <property type="nucleotide sequence ID" value="NZ_JAFEJA010000001.1"/>
</dbReference>
<feature type="transmembrane region" description="Helical" evidence="1">
    <location>
        <begin position="103"/>
        <end position="120"/>
    </location>
</feature>
<feature type="transmembrane region" description="Helical" evidence="1">
    <location>
        <begin position="300"/>
        <end position="320"/>
    </location>
</feature>
<feature type="transmembrane region" description="Helical" evidence="1">
    <location>
        <begin position="351"/>
        <end position="369"/>
    </location>
</feature>
<feature type="transmembrane region" description="Helical" evidence="1">
    <location>
        <begin position="625"/>
        <end position="644"/>
    </location>
</feature>
<reference evidence="2 3" key="1">
    <citation type="journal article" date="2016" name="Arch. Microbiol.">
        <title>Streptomyces zhihengii sp. nov., isolated from rhizospheric soil of Psammosilene tunicoides.</title>
        <authorList>
            <person name="Huang M.J."/>
            <person name="Fei J.J."/>
            <person name="Salam N."/>
            <person name="Kim C.J."/>
            <person name="Hozzein W.N."/>
            <person name="Xiao M."/>
            <person name="Huang H.Q."/>
            <person name="Li W.J."/>
        </authorList>
    </citation>
    <scope>NUCLEOTIDE SEQUENCE [LARGE SCALE GENOMIC DNA]</scope>
    <source>
        <strain evidence="2 3">YIM T102</strain>
    </source>
</reference>
<evidence type="ECO:0000313" key="2">
    <source>
        <dbReference type="EMBL" id="MBM9622018.1"/>
    </source>
</evidence>
<feature type="transmembrane region" description="Helical" evidence="1">
    <location>
        <begin position="405"/>
        <end position="426"/>
    </location>
</feature>
<feature type="transmembrane region" description="Helical" evidence="1">
    <location>
        <begin position="375"/>
        <end position="393"/>
    </location>
</feature>
<feature type="transmembrane region" description="Helical" evidence="1">
    <location>
        <begin position="170"/>
        <end position="191"/>
    </location>
</feature>
<sequence length="774" mass="82868">MTTVTALTARTTDRRGLIGATLLAGAVELVPGAPTPLLLFAGLWLVLGAPAVLWYGVASRAVSTRDGRVMLSVGLAVITAVVVPLVVNTVLPLLGDDRPLTRTPLTIASVLAVLLLAQVIRPPERPAGEPAWWTSLRERALPPGLLPVAALGGVTLVLAVAGAIRLNNGLGAAVAVAAITGVTALLVLLLVRCRRWSAGVVETGLFLAAGALLLMTSLRGWFITGHDIQREYEVFRITDAADRWNVSAFQDPYNACLSITLLPTSMAELTGLTGLYVFKAVLPLLFAMAPALVHRSVRNVAPPLVAVLSAVYFMAFPTFFTDMTFLARQEIAYLLIGCALVVVTDRGRPLGARRVMVTVLILGIVLAHYSTTYVLVLTLGTALLTDVVWRLATRLRHGPAPGARAARGFVTWWMVASLAAAAFVWAGPATHTSGQLQSTVGTAVRDLVSGQAAEAGSSDTSYSLFGGTKVSPEQRIADYRAHTEEMRAAGDPAYNPLSLVDAYPTPAAEKEITPLTPLGRQLDDLGVDVPEANSTARTAAAALIQVLLLAGVASTVLSRHRAFRPTRDQLTLTAGTVAVLGVLTVLPQLSVDYGVLRAFQQGLFVFAPFVAAGSLWVFRWAGRRSALIAGSLAVLLFLNLTGVVPKLIGGAPPQLNLADAGEYYDIYYVHPEERAAIEWLYPRTEHSPDNVQSEVHTDRYAFREKTPTVDRALDDFYPPLVRKDAYVFLGSTTVRKGEATTFYGGDLITYRYPVPFLDGTKNKVYSSEGSEIFK</sequence>
<keyword evidence="1" id="KW-1133">Transmembrane helix</keyword>
<comment type="caution">
    <text evidence="2">The sequence shown here is derived from an EMBL/GenBank/DDBJ whole genome shotgun (WGS) entry which is preliminary data.</text>
</comment>
<feature type="transmembrane region" description="Helical" evidence="1">
    <location>
        <begin position="37"/>
        <end position="57"/>
    </location>
</feature>
<feature type="transmembrane region" description="Helical" evidence="1">
    <location>
        <begin position="203"/>
        <end position="222"/>
    </location>
</feature>
<organism evidence="2 3">
    <name type="scientific">Streptomyces zhihengii</name>
    <dbReference type="NCBI Taxonomy" id="1818004"/>
    <lineage>
        <taxon>Bacteria</taxon>
        <taxon>Bacillati</taxon>
        <taxon>Actinomycetota</taxon>
        <taxon>Actinomycetes</taxon>
        <taxon>Kitasatosporales</taxon>
        <taxon>Streptomycetaceae</taxon>
        <taxon>Streptomyces</taxon>
    </lineage>
</organism>
<proteinExistence type="predicted"/>
<protein>
    <submittedName>
        <fullName evidence="2">DUF2206 domain-containing protein</fullName>
    </submittedName>
</protein>
<feature type="transmembrane region" description="Helical" evidence="1">
    <location>
        <begin position="570"/>
        <end position="586"/>
    </location>
</feature>
<keyword evidence="1" id="KW-0812">Transmembrane</keyword>
<feature type="transmembrane region" description="Helical" evidence="1">
    <location>
        <begin position="598"/>
        <end position="618"/>
    </location>
</feature>
<dbReference type="EMBL" id="JAFEJA010000001">
    <property type="protein sequence ID" value="MBM9622018.1"/>
    <property type="molecule type" value="Genomic_DNA"/>
</dbReference>
<gene>
    <name evidence="2" type="ORF">JE024_25440</name>
</gene>
<feature type="transmembrane region" description="Helical" evidence="1">
    <location>
        <begin position="69"/>
        <end position="91"/>
    </location>
</feature>
<keyword evidence="1" id="KW-0472">Membrane</keyword>
<accession>A0ABS2UXH1</accession>
<feature type="transmembrane region" description="Helical" evidence="1">
    <location>
        <begin position="539"/>
        <end position="558"/>
    </location>
</feature>
<dbReference type="Proteomes" id="UP000664109">
    <property type="component" value="Unassembled WGS sequence"/>
</dbReference>
<evidence type="ECO:0000313" key="3">
    <source>
        <dbReference type="Proteomes" id="UP000664109"/>
    </source>
</evidence>
<dbReference type="InterPro" id="IPR018701">
    <property type="entry name" value="DUF2206_membrane"/>
</dbReference>
<feature type="transmembrane region" description="Helical" evidence="1">
    <location>
        <begin position="326"/>
        <end position="344"/>
    </location>
</feature>
<dbReference type="Pfam" id="PF09971">
    <property type="entry name" value="DUF2206"/>
    <property type="match status" value="1"/>
</dbReference>
<feature type="transmembrane region" description="Helical" evidence="1">
    <location>
        <begin position="141"/>
        <end position="164"/>
    </location>
</feature>
<name>A0ABS2UXH1_9ACTN</name>